<dbReference type="Gene3D" id="3.90.550.10">
    <property type="entry name" value="Spore Coat Polysaccharide Biosynthesis Protein SpsA, Chain A"/>
    <property type="match status" value="1"/>
</dbReference>
<dbReference type="InterPro" id="IPR050088">
    <property type="entry name" value="IspD/TarI_cytidylyltransf_bact"/>
</dbReference>
<keyword evidence="3" id="KW-0414">Isoprene biosynthesis</keyword>
<dbReference type="InterPro" id="IPR034683">
    <property type="entry name" value="IspD/TarI"/>
</dbReference>
<reference evidence="4 5" key="1">
    <citation type="submission" date="2018-10" db="EMBL/GenBank/DDBJ databases">
        <title>Sphingobacterium sp. M05W1-28.</title>
        <authorList>
            <person name="Cai H."/>
        </authorList>
    </citation>
    <scope>NUCLEOTIDE SEQUENCE [LARGE SCALE GENOMIC DNA]</scope>
    <source>
        <strain evidence="4 5">M05W1-28</strain>
    </source>
</reference>
<keyword evidence="5" id="KW-1185">Reference proteome</keyword>
<evidence type="ECO:0000256" key="2">
    <source>
        <dbReference type="ARBA" id="ARBA00022695"/>
    </source>
</evidence>
<dbReference type="FunFam" id="3.90.550.10:FF:000003">
    <property type="entry name" value="2-C-methyl-D-erythritol 4-phosphate cytidylyltransferase"/>
    <property type="match status" value="1"/>
</dbReference>
<dbReference type="GO" id="GO:0050518">
    <property type="term" value="F:2-C-methyl-D-erythritol 4-phosphate cytidylyltransferase activity"/>
    <property type="evidence" value="ECO:0007669"/>
    <property type="project" value="UniProtKB-UniRule"/>
</dbReference>
<feature type="site" description="Transition state stabilizer" evidence="3">
    <location>
        <position position="14"/>
    </location>
</feature>
<dbReference type="PANTHER" id="PTHR32125:SF4">
    <property type="entry name" value="2-C-METHYL-D-ERYTHRITOL 4-PHOSPHATE CYTIDYLYLTRANSFERASE, CHLOROPLASTIC"/>
    <property type="match status" value="1"/>
</dbReference>
<feature type="site" description="Positions MEP for the nucleophilic attack" evidence="3">
    <location>
        <position position="210"/>
    </location>
</feature>
<dbReference type="Proteomes" id="UP000282423">
    <property type="component" value="Unassembled WGS sequence"/>
</dbReference>
<dbReference type="InterPro" id="IPR001228">
    <property type="entry name" value="IspD"/>
</dbReference>
<dbReference type="RefSeq" id="WP_121121470.1">
    <property type="nucleotide sequence ID" value="NZ_RBWS01000003.1"/>
</dbReference>
<organism evidence="4 5">
    <name type="scientific">Sphingobacterium puteale</name>
    <dbReference type="NCBI Taxonomy" id="2420510"/>
    <lineage>
        <taxon>Bacteria</taxon>
        <taxon>Pseudomonadati</taxon>
        <taxon>Bacteroidota</taxon>
        <taxon>Sphingobacteriia</taxon>
        <taxon>Sphingobacteriales</taxon>
        <taxon>Sphingobacteriaceae</taxon>
        <taxon>Sphingobacterium</taxon>
    </lineage>
</organism>
<keyword evidence="2 3" id="KW-0548">Nucleotidyltransferase</keyword>
<dbReference type="PANTHER" id="PTHR32125">
    <property type="entry name" value="2-C-METHYL-D-ERYTHRITOL 4-PHOSPHATE CYTIDYLYLTRANSFERASE, CHLOROPLASTIC"/>
    <property type="match status" value="1"/>
</dbReference>
<dbReference type="Pfam" id="PF01128">
    <property type="entry name" value="IspD"/>
    <property type="match status" value="1"/>
</dbReference>
<comment type="caution">
    <text evidence="4">The sequence shown here is derived from an EMBL/GenBank/DDBJ whole genome shotgun (WGS) entry which is preliminary data.</text>
</comment>
<dbReference type="AlphaFoldDB" id="A0A420W305"/>
<dbReference type="GO" id="GO:0019288">
    <property type="term" value="P:isopentenyl diphosphate biosynthetic process, methylerythritol 4-phosphate pathway"/>
    <property type="evidence" value="ECO:0007669"/>
    <property type="project" value="UniProtKB-UniRule"/>
</dbReference>
<comment type="catalytic activity">
    <reaction evidence="3">
        <text>2-C-methyl-D-erythritol 4-phosphate + CTP + H(+) = 4-CDP-2-C-methyl-D-erythritol + diphosphate</text>
        <dbReference type="Rhea" id="RHEA:13429"/>
        <dbReference type="ChEBI" id="CHEBI:15378"/>
        <dbReference type="ChEBI" id="CHEBI:33019"/>
        <dbReference type="ChEBI" id="CHEBI:37563"/>
        <dbReference type="ChEBI" id="CHEBI:57823"/>
        <dbReference type="ChEBI" id="CHEBI:58262"/>
        <dbReference type="EC" id="2.7.7.60"/>
    </reaction>
</comment>
<protein>
    <recommendedName>
        <fullName evidence="3">2-C-methyl-D-erythritol 4-phosphate cytidylyltransferase</fullName>
        <ecNumber evidence="3">2.7.7.60</ecNumber>
    </recommendedName>
    <alternativeName>
        <fullName evidence="3">4-diphosphocytidyl-2C-methyl-D-erythritol synthase</fullName>
    </alternativeName>
    <alternativeName>
        <fullName evidence="3">MEP cytidylyltransferase</fullName>
        <shortName evidence="3">MCT</shortName>
    </alternativeName>
</protein>
<evidence type="ECO:0000313" key="5">
    <source>
        <dbReference type="Proteomes" id="UP000282423"/>
    </source>
</evidence>
<evidence type="ECO:0000256" key="1">
    <source>
        <dbReference type="ARBA" id="ARBA00022679"/>
    </source>
</evidence>
<keyword evidence="1 3" id="KW-0808">Transferase</keyword>
<dbReference type="InterPro" id="IPR029044">
    <property type="entry name" value="Nucleotide-diphossugar_trans"/>
</dbReference>
<dbReference type="NCBIfam" id="TIGR00453">
    <property type="entry name" value="ispD"/>
    <property type="match status" value="1"/>
</dbReference>
<dbReference type="SUPFAM" id="SSF53448">
    <property type="entry name" value="Nucleotide-diphospho-sugar transferases"/>
    <property type="match status" value="1"/>
</dbReference>
<comment type="similarity">
    <text evidence="3">Belongs to the IspD/TarI cytidylyltransferase family. IspD subfamily.</text>
</comment>
<evidence type="ECO:0000256" key="3">
    <source>
        <dbReference type="HAMAP-Rule" id="MF_00108"/>
    </source>
</evidence>
<feature type="site" description="Transition state stabilizer" evidence="3">
    <location>
        <position position="21"/>
    </location>
</feature>
<accession>A0A420W305</accession>
<gene>
    <name evidence="3" type="primary">ispD</name>
    <name evidence="4" type="ORF">D7322_03760</name>
</gene>
<comment type="pathway">
    <text evidence="3">Isoprenoid biosynthesis; isopentenyl diphosphate biosynthesis via DXP pathway; isopentenyl diphosphate from 1-deoxy-D-xylulose 5-phosphate: step 2/6.</text>
</comment>
<dbReference type="OrthoDB" id="9806837at2"/>
<dbReference type="EC" id="2.7.7.60" evidence="3"/>
<comment type="function">
    <text evidence="3">Catalyzes the formation of 4-diphosphocytidyl-2-C-methyl-D-erythritol from CTP and 2-C-methyl-D-erythritol 4-phosphate (MEP).</text>
</comment>
<dbReference type="EMBL" id="RBWS01000003">
    <property type="protein sequence ID" value="RKO72969.1"/>
    <property type="molecule type" value="Genomic_DNA"/>
</dbReference>
<evidence type="ECO:0000313" key="4">
    <source>
        <dbReference type="EMBL" id="RKO72969.1"/>
    </source>
</evidence>
<dbReference type="NCBIfam" id="NF001186">
    <property type="entry name" value="PRK00155.2-3"/>
    <property type="match status" value="1"/>
</dbReference>
<dbReference type="CDD" id="cd02516">
    <property type="entry name" value="CDP-ME_synthetase"/>
    <property type="match status" value="1"/>
</dbReference>
<name>A0A420W305_9SPHI</name>
<dbReference type="UniPathway" id="UPA00056">
    <property type="reaction ID" value="UER00093"/>
</dbReference>
<sequence length="229" mass="25718">MNFVIIVAAGTGSRMNSDLPKQFLDLNGVPVIMHTIDHFHQSPVISEIILVISKEMEQFWTDLCLKQHYRTPVHLAFGGDTRFASVKNGLEYIQKNFELAANDYIAVHDGARPIVSSSLIARAFRGAYEHQAIVLAQKSIESVRTGNSTSNNAVDRNQVWLVQTPQVFQAELLTRAYCQKEDPLFTDDASVVEKLGNRIAIVEGDAKNIKITYPQDLQIAQFYLNLIKK</sequence>
<proteinExistence type="inferred from homology"/>
<dbReference type="HAMAP" id="MF_00108">
    <property type="entry name" value="IspD"/>
    <property type="match status" value="1"/>
</dbReference>
<feature type="site" description="Positions MEP for the nucleophilic attack" evidence="3">
    <location>
        <position position="156"/>
    </location>
</feature>